<comment type="cofactor">
    <cofactor evidence="3">
        <name>Fe(2+)</name>
        <dbReference type="ChEBI" id="CHEBI:29033"/>
    </cofactor>
</comment>
<keyword evidence="8" id="KW-0408">Iron</keyword>
<dbReference type="GO" id="GO:0008198">
    <property type="term" value="F:ferrous iron binding"/>
    <property type="evidence" value="ECO:0007669"/>
    <property type="project" value="TreeGrafter"/>
</dbReference>
<proteinExistence type="inferred from homology"/>
<dbReference type="GO" id="GO:0042840">
    <property type="term" value="P:D-glucuronate catabolic process"/>
    <property type="evidence" value="ECO:0007669"/>
    <property type="project" value="TreeGrafter"/>
</dbReference>
<dbReference type="Pfam" id="PF03786">
    <property type="entry name" value="UxuA"/>
    <property type="match status" value="1"/>
</dbReference>
<evidence type="ECO:0000256" key="5">
    <source>
        <dbReference type="ARBA" id="ARBA00004892"/>
    </source>
</evidence>
<keyword evidence="9" id="KW-0464">Manganese</keyword>
<comment type="catalytic activity">
    <reaction evidence="1">
        <text>D-mannonate = 2-dehydro-3-deoxy-D-gluconate + H2O</text>
        <dbReference type="Rhea" id="RHEA:20097"/>
        <dbReference type="ChEBI" id="CHEBI:15377"/>
        <dbReference type="ChEBI" id="CHEBI:17767"/>
        <dbReference type="ChEBI" id="CHEBI:57990"/>
        <dbReference type="EC" id="4.2.1.8"/>
    </reaction>
</comment>
<dbReference type="EMBL" id="UINC01025654">
    <property type="protein sequence ID" value="SVB01620.1"/>
    <property type="molecule type" value="Genomic_DNA"/>
</dbReference>
<protein>
    <recommendedName>
        <fullName evidence="7">mannonate dehydratase</fullName>
        <ecNumber evidence="7">4.2.1.8</ecNumber>
    </recommendedName>
</protein>
<evidence type="ECO:0000256" key="10">
    <source>
        <dbReference type="ARBA" id="ARBA00023239"/>
    </source>
</evidence>
<dbReference type="InterPro" id="IPR036237">
    <property type="entry name" value="Xyl_isomerase-like_sf"/>
</dbReference>
<evidence type="ECO:0000256" key="9">
    <source>
        <dbReference type="ARBA" id="ARBA00023211"/>
    </source>
</evidence>
<evidence type="ECO:0000256" key="7">
    <source>
        <dbReference type="ARBA" id="ARBA00012927"/>
    </source>
</evidence>
<comment type="function">
    <text evidence="4">Catalyzes the dehydration of D-mannonate.</text>
</comment>
<feature type="non-terminal residue" evidence="11">
    <location>
        <position position="49"/>
    </location>
</feature>
<evidence type="ECO:0000256" key="1">
    <source>
        <dbReference type="ARBA" id="ARBA00001794"/>
    </source>
</evidence>
<dbReference type="InterPro" id="IPR004628">
    <property type="entry name" value="Man_deHydtase"/>
</dbReference>
<dbReference type="GO" id="GO:0008927">
    <property type="term" value="F:mannonate dehydratase activity"/>
    <property type="evidence" value="ECO:0007669"/>
    <property type="project" value="UniProtKB-EC"/>
</dbReference>
<evidence type="ECO:0000256" key="2">
    <source>
        <dbReference type="ARBA" id="ARBA00001936"/>
    </source>
</evidence>
<dbReference type="PANTHER" id="PTHR30387:SF2">
    <property type="entry name" value="MANNONATE DEHYDRATASE"/>
    <property type="match status" value="1"/>
</dbReference>
<dbReference type="EC" id="4.2.1.8" evidence="7"/>
<sequence length="49" mass="5555">MSLEQTWRWYGPNDPVTITDIRQTGATGIVNALHEVEIGKVWSIEAIEE</sequence>
<dbReference type="AlphaFoldDB" id="A0A382AJ79"/>
<evidence type="ECO:0000256" key="3">
    <source>
        <dbReference type="ARBA" id="ARBA00001954"/>
    </source>
</evidence>
<comment type="pathway">
    <text evidence="5">Carbohydrate metabolism; pentose and glucuronate interconversion.</text>
</comment>
<organism evidence="11">
    <name type="scientific">marine metagenome</name>
    <dbReference type="NCBI Taxonomy" id="408172"/>
    <lineage>
        <taxon>unclassified sequences</taxon>
        <taxon>metagenomes</taxon>
        <taxon>ecological metagenomes</taxon>
    </lineage>
</organism>
<evidence type="ECO:0000256" key="4">
    <source>
        <dbReference type="ARBA" id="ARBA00002713"/>
    </source>
</evidence>
<accession>A0A382AJ79</accession>
<name>A0A382AJ79_9ZZZZ</name>
<dbReference type="GO" id="GO:0030145">
    <property type="term" value="F:manganese ion binding"/>
    <property type="evidence" value="ECO:0007669"/>
    <property type="project" value="TreeGrafter"/>
</dbReference>
<dbReference type="SUPFAM" id="SSF51658">
    <property type="entry name" value="Xylose isomerase-like"/>
    <property type="match status" value="1"/>
</dbReference>
<keyword evidence="10" id="KW-0456">Lyase</keyword>
<reference evidence="11" key="1">
    <citation type="submission" date="2018-05" db="EMBL/GenBank/DDBJ databases">
        <authorList>
            <person name="Lanie J.A."/>
            <person name="Ng W.-L."/>
            <person name="Kazmierczak K.M."/>
            <person name="Andrzejewski T.M."/>
            <person name="Davidsen T.M."/>
            <person name="Wayne K.J."/>
            <person name="Tettelin H."/>
            <person name="Glass J.I."/>
            <person name="Rusch D."/>
            <person name="Podicherti R."/>
            <person name="Tsui H.-C.T."/>
            <person name="Winkler M.E."/>
        </authorList>
    </citation>
    <scope>NUCLEOTIDE SEQUENCE</scope>
</reference>
<comment type="cofactor">
    <cofactor evidence="2">
        <name>Mn(2+)</name>
        <dbReference type="ChEBI" id="CHEBI:29035"/>
    </cofactor>
</comment>
<gene>
    <name evidence="11" type="ORF">METZ01_LOCUS154474</name>
</gene>
<evidence type="ECO:0000256" key="8">
    <source>
        <dbReference type="ARBA" id="ARBA00023004"/>
    </source>
</evidence>
<dbReference type="PANTHER" id="PTHR30387">
    <property type="entry name" value="MANNONATE DEHYDRATASE"/>
    <property type="match status" value="1"/>
</dbReference>
<evidence type="ECO:0000313" key="11">
    <source>
        <dbReference type="EMBL" id="SVB01620.1"/>
    </source>
</evidence>
<dbReference type="Gene3D" id="3.20.20.150">
    <property type="entry name" value="Divalent-metal-dependent TIM barrel enzymes"/>
    <property type="match status" value="1"/>
</dbReference>
<evidence type="ECO:0000256" key="6">
    <source>
        <dbReference type="ARBA" id="ARBA00007389"/>
    </source>
</evidence>
<comment type="similarity">
    <text evidence="6">Belongs to the mannonate dehydratase family.</text>
</comment>